<feature type="region of interest" description="Disordered" evidence="6">
    <location>
        <begin position="21"/>
        <end position="207"/>
    </location>
</feature>
<protein>
    <submittedName>
        <fullName evidence="8">Male-specific lethal 3-like protein</fullName>
    </submittedName>
</protein>
<evidence type="ECO:0000256" key="3">
    <source>
        <dbReference type="ARBA" id="ARBA00023015"/>
    </source>
</evidence>
<dbReference type="Pfam" id="PF05712">
    <property type="entry name" value="MRG"/>
    <property type="match status" value="1"/>
</dbReference>
<dbReference type="GO" id="GO:0005634">
    <property type="term" value="C:nucleus"/>
    <property type="evidence" value="ECO:0007669"/>
    <property type="project" value="UniProtKB-SubCell"/>
</dbReference>
<keyword evidence="3" id="KW-0805">Transcription regulation</keyword>
<evidence type="ECO:0000259" key="7">
    <source>
        <dbReference type="Pfam" id="PF05712"/>
    </source>
</evidence>
<feature type="compositionally biased region" description="Low complexity" evidence="6">
    <location>
        <begin position="155"/>
        <end position="185"/>
    </location>
</feature>
<dbReference type="InterPro" id="IPR038217">
    <property type="entry name" value="MRG_C_sf"/>
</dbReference>
<proteinExistence type="predicted"/>
<dbReference type="STRING" id="9838.ENSCDRP00005020963"/>
<keyword evidence="5" id="KW-0539">Nucleus</keyword>
<dbReference type="InterPro" id="IPR008676">
    <property type="entry name" value="MRG"/>
</dbReference>
<evidence type="ECO:0000256" key="1">
    <source>
        <dbReference type="ARBA" id="ARBA00004123"/>
    </source>
</evidence>
<dbReference type="Gene3D" id="1.10.274.30">
    <property type="entry name" value="MRG domain"/>
    <property type="match status" value="1"/>
</dbReference>
<feature type="domain" description="MRG" evidence="7">
    <location>
        <begin position="232"/>
        <end position="304"/>
    </location>
</feature>
<dbReference type="PANTHER" id="PTHR10880">
    <property type="entry name" value="MORTALITY FACTOR 4-LIKE PROTEIN"/>
    <property type="match status" value="1"/>
</dbReference>
<evidence type="ECO:0000256" key="4">
    <source>
        <dbReference type="ARBA" id="ARBA00023163"/>
    </source>
</evidence>
<organism evidence="8 9">
    <name type="scientific">Camelus dromedarius</name>
    <name type="common">Dromedary</name>
    <name type="synonym">Arabian camel</name>
    <dbReference type="NCBI Taxonomy" id="9838"/>
    <lineage>
        <taxon>Eukaryota</taxon>
        <taxon>Metazoa</taxon>
        <taxon>Chordata</taxon>
        <taxon>Craniata</taxon>
        <taxon>Vertebrata</taxon>
        <taxon>Euteleostomi</taxon>
        <taxon>Mammalia</taxon>
        <taxon>Eutheria</taxon>
        <taxon>Laurasiatheria</taxon>
        <taxon>Artiodactyla</taxon>
        <taxon>Tylopoda</taxon>
        <taxon>Camelidae</taxon>
        <taxon>Camelus</taxon>
    </lineage>
</organism>
<comment type="caution">
    <text evidence="8">The sequence shown here is derived from an EMBL/GenBank/DDBJ whole genome shotgun (WGS) entry which is preliminary data.</text>
</comment>
<dbReference type="GO" id="GO:0035267">
    <property type="term" value="C:NuA4 histone acetyltransferase complex"/>
    <property type="evidence" value="ECO:0007669"/>
    <property type="project" value="TreeGrafter"/>
</dbReference>
<evidence type="ECO:0000256" key="2">
    <source>
        <dbReference type="ARBA" id="ARBA00022853"/>
    </source>
</evidence>
<evidence type="ECO:0000256" key="5">
    <source>
        <dbReference type="ARBA" id="ARBA00023242"/>
    </source>
</evidence>
<dbReference type="GO" id="GO:0006325">
    <property type="term" value="P:chromatin organization"/>
    <property type="evidence" value="ECO:0007669"/>
    <property type="project" value="UniProtKB-KW"/>
</dbReference>
<dbReference type="InterPro" id="IPR026541">
    <property type="entry name" value="MRG_dom"/>
</dbReference>
<dbReference type="EMBL" id="JWIN03000016">
    <property type="protein sequence ID" value="KAB1265069.1"/>
    <property type="molecule type" value="Genomic_DNA"/>
</dbReference>
<feature type="compositionally biased region" description="Basic residues" evidence="6">
    <location>
        <begin position="36"/>
        <end position="45"/>
    </location>
</feature>
<keyword evidence="4" id="KW-0804">Transcription</keyword>
<evidence type="ECO:0000313" key="9">
    <source>
        <dbReference type="Proteomes" id="UP000299084"/>
    </source>
</evidence>
<accession>A0A5N4D206</accession>
<dbReference type="AlphaFoldDB" id="A0A5N4D206"/>
<keyword evidence="9" id="KW-1185">Reference proteome</keyword>
<gene>
    <name evidence="8" type="ORF">Cadr_000018516</name>
</gene>
<name>A0A5N4D206_CAMDR</name>
<dbReference type="PROSITE" id="PS51640">
    <property type="entry name" value="MRG"/>
    <property type="match status" value="1"/>
</dbReference>
<evidence type="ECO:0000256" key="6">
    <source>
        <dbReference type="SAM" id="MobiDB-lite"/>
    </source>
</evidence>
<reference evidence="8 9" key="1">
    <citation type="journal article" date="2019" name="Mol. Ecol. Resour.">
        <title>Improving Illumina assemblies with Hi-C and long reads: an example with the North African dromedary.</title>
        <authorList>
            <person name="Elbers J.P."/>
            <person name="Rogers M.F."/>
            <person name="Perelman P.L."/>
            <person name="Proskuryakova A.A."/>
            <person name="Serdyukova N.A."/>
            <person name="Johnson W.E."/>
            <person name="Horin P."/>
            <person name="Corander J."/>
            <person name="Murphy D."/>
            <person name="Burger P.A."/>
        </authorList>
    </citation>
    <scope>NUCLEOTIDE SEQUENCE [LARGE SCALE GENOMIC DNA]</scope>
    <source>
        <strain evidence="8">Drom800</strain>
        <tissue evidence="8">Blood</tissue>
    </source>
</reference>
<keyword evidence="2" id="KW-0156">Chromatin regulator</keyword>
<dbReference type="FunFam" id="1.10.274.30:FF:000002">
    <property type="entry name" value="male-specific lethal 3 homolog"/>
    <property type="match status" value="1"/>
</dbReference>
<evidence type="ECO:0000313" key="8">
    <source>
        <dbReference type="EMBL" id="KAB1265069.1"/>
    </source>
</evidence>
<dbReference type="Proteomes" id="UP000299084">
    <property type="component" value="Unassembled WGS sequence"/>
</dbReference>
<dbReference type="PANTHER" id="PTHR10880:SF15">
    <property type="entry name" value="MSL COMPLEX SUBUNIT 3"/>
    <property type="match status" value="1"/>
</dbReference>
<sequence length="348" mass="37429">MDGQLKTTCFVTAMKIGDDISPEKHTEKGSAAGRLAKAHARKIGNRRNPCSPEAAAGGWLLPRQREETVSEAPEPDQRHNNSGIYVKRSAVHAAFSARRRPRHRHAGPHASTNEAGGALSKPAFAEPLHATGHRRPASRSRKPCSPRGGARATLPGAAGCPGAGAAPGSAPAPAAGRVRQLARLLLRPRERPLRTAGRPRPFPRPLAGKRVPRLLASEAEELMKQTRPSPGNWYPTVTPPGDRPPPPSYIYGAQHLLRLFVKLPEILGKMSFSEKNLKASLKHFALFLSFLAEYHDFFPESAYVAACEAHYGSKNPRALAGLLYRVDATPTLGVGVGRGALAEADPFI</sequence>
<feature type="compositionally biased region" description="Basic residues" evidence="6">
    <location>
        <begin position="97"/>
        <end position="107"/>
    </location>
</feature>
<feature type="compositionally biased region" description="Basic residues" evidence="6">
    <location>
        <begin position="131"/>
        <end position="144"/>
    </location>
</feature>
<dbReference type="GO" id="GO:0072487">
    <property type="term" value="C:MSL complex"/>
    <property type="evidence" value="ECO:0007669"/>
    <property type="project" value="TreeGrafter"/>
</dbReference>
<comment type="subcellular location">
    <subcellularLocation>
        <location evidence="1">Nucleus</location>
    </subcellularLocation>
</comment>
<dbReference type="GO" id="GO:0006355">
    <property type="term" value="P:regulation of DNA-templated transcription"/>
    <property type="evidence" value="ECO:0007669"/>
    <property type="project" value="InterPro"/>
</dbReference>